<evidence type="ECO:0000313" key="2">
    <source>
        <dbReference type="Proteomes" id="UP000434172"/>
    </source>
</evidence>
<proteinExistence type="predicted"/>
<evidence type="ECO:0000313" key="1">
    <source>
        <dbReference type="EMBL" id="KAF0325502.1"/>
    </source>
</evidence>
<organism evidence="1 2">
    <name type="scientific">Colletotrichum asianum</name>
    <dbReference type="NCBI Taxonomy" id="702518"/>
    <lineage>
        <taxon>Eukaryota</taxon>
        <taxon>Fungi</taxon>
        <taxon>Dikarya</taxon>
        <taxon>Ascomycota</taxon>
        <taxon>Pezizomycotina</taxon>
        <taxon>Sordariomycetes</taxon>
        <taxon>Hypocreomycetidae</taxon>
        <taxon>Glomerellales</taxon>
        <taxon>Glomerellaceae</taxon>
        <taxon>Colletotrichum</taxon>
        <taxon>Colletotrichum gloeosporioides species complex</taxon>
    </lineage>
</organism>
<keyword evidence="2" id="KW-1185">Reference proteome</keyword>
<reference evidence="1 2" key="1">
    <citation type="submission" date="2019-12" db="EMBL/GenBank/DDBJ databases">
        <title>A genome sequence resource for the geographically widespread anthracnose pathogen Colletotrichum asianum.</title>
        <authorList>
            <person name="Meng Y."/>
        </authorList>
    </citation>
    <scope>NUCLEOTIDE SEQUENCE [LARGE SCALE GENOMIC DNA]</scope>
    <source>
        <strain evidence="1 2">ICMP 18580</strain>
    </source>
</reference>
<protein>
    <submittedName>
        <fullName evidence="1">Uncharacterized protein</fullName>
    </submittedName>
</protein>
<sequence>MLCVCISELHRSCLIARSNATHPSVFLTSGCLRVPAPRRTSHSHNGGTCGCLPVDDGTHTHTHTPLTLGSSDGWLGRTLRLKVNRQRYRQSTDTYRSEPSGMWGPPECRAVWPRRPPRLPFPASPFPVSRLLPWPPFLFLCLFLFPNLCRLSPQGHSLLTSKILLLRGFIC</sequence>
<dbReference type="Proteomes" id="UP000434172">
    <property type="component" value="Unassembled WGS sequence"/>
</dbReference>
<name>A0A8H3WJ29_9PEZI</name>
<gene>
    <name evidence="1" type="ORF">GQ607_007253</name>
</gene>
<dbReference type="EMBL" id="WOWK01000036">
    <property type="protein sequence ID" value="KAF0325502.1"/>
    <property type="molecule type" value="Genomic_DNA"/>
</dbReference>
<comment type="caution">
    <text evidence="1">The sequence shown here is derived from an EMBL/GenBank/DDBJ whole genome shotgun (WGS) entry which is preliminary data.</text>
</comment>
<dbReference type="AlphaFoldDB" id="A0A8H3WJ29"/>
<accession>A0A8H3WJ29</accession>